<evidence type="ECO:0000256" key="6">
    <source>
        <dbReference type="SAM" id="MobiDB-lite"/>
    </source>
</evidence>
<sequence length="295" mass="32870">MGWGVRSMIDIPAGVFLCTYAGAILTDSQAEREGKAFGDEYFADVNLVDNVEKEKHNAGVDLGDSNDGYYSDEEINCGGGPILSSESELVAVDDDAYEEDDYYDSGQDSSFSSEESHSEKKTVRTQKRRKIVHGGNEEQQDPSIAESSRKNELTAADLDYARSSLVMTESDVFADGTKSDDIDMPAVEPAGPPEGRFDMIKYIENMELPSLYTIDAKKKGNIGRFFNHSCEPNIRAQLVYVDTHDFRLPWIAFFTTTKISAGSELFWDYGYSEGTVDGKKLECFCGSRFCRKRLL</sequence>
<dbReference type="EMBL" id="KZ269993">
    <property type="protein sequence ID" value="OZC09547.1"/>
    <property type="molecule type" value="Genomic_DNA"/>
</dbReference>
<dbReference type="PROSITE" id="PS50280">
    <property type="entry name" value="SET"/>
    <property type="match status" value="1"/>
</dbReference>
<accession>A0A238BW49</accession>
<dbReference type="AlphaFoldDB" id="A0A238BW49"/>
<organism evidence="9 10">
    <name type="scientific">Onchocerca flexuosa</name>
    <dbReference type="NCBI Taxonomy" id="387005"/>
    <lineage>
        <taxon>Eukaryota</taxon>
        <taxon>Metazoa</taxon>
        <taxon>Ecdysozoa</taxon>
        <taxon>Nematoda</taxon>
        <taxon>Chromadorea</taxon>
        <taxon>Rhabditida</taxon>
        <taxon>Spirurina</taxon>
        <taxon>Spiruromorpha</taxon>
        <taxon>Filarioidea</taxon>
        <taxon>Onchocercidae</taxon>
        <taxon>Onchocerca</taxon>
    </lineage>
</organism>
<dbReference type="InterPro" id="IPR001214">
    <property type="entry name" value="SET_dom"/>
</dbReference>
<keyword evidence="10" id="KW-1185">Reference proteome</keyword>
<keyword evidence="5" id="KW-0539">Nucleus</keyword>
<keyword evidence="3" id="KW-0808">Transferase</keyword>
<comment type="subcellular location">
    <subcellularLocation>
        <location evidence="1">Nucleus</location>
    </subcellularLocation>
</comment>
<dbReference type="Proteomes" id="UP000242913">
    <property type="component" value="Unassembled WGS sequence"/>
</dbReference>
<dbReference type="InterPro" id="IPR051516">
    <property type="entry name" value="SETDB_methyltransferase"/>
</dbReference>
<feature type="region of interest" description="Disordered" evidence="6">
    <location>
        <begin position="100"/>
        <end position="150"/>
    </location>
</feature>
<feature type="compositionally biased region" description="Low complexity" evidence="6">
    <location>
        <begin position="104"/>
        <end position="113"/>
    </location>
</feature>
<reference evidence="9 10" key="1">
    <citation type="submission" date="2015-12" db="EMBL/GenBank/DDBJ databases">
        <title>Draft genome of the nematode, Onchocerca flexuosa.</title>
        <authorList>
            <person name="Mitreva M."/>
        </authorList>
    </citation>
    <scope>NUCLEOTIDE SEQUENCE [LARGE SCALE GENOMIC DNA]</scope>
    <source>
        <strain evidence="9">Red Deer</strain>
    </source>
</reference>
<evidence type="ECO:0000256" key="5">
    <source>
        <dbReference type="ARBA" id="ARBA00023242"/>
    </source>
</evidence>
<protein>
    <submittedName>
        <fullName evidence="9">SET domain protein</fullName>
    </submittedName>
</protein>
<dbReference type="GO" id="GO:0010629">
    <property type="term" value="P:negative regulation of gene expression"/>
    <property type="evidence" value="ECO:0007669"/>
    <property type="project" value="TreeGrafter"/>
</dbReference>
<keyword evidence="4" id="KW-0949">S-adenosyl-L-methionine</keyword>
<evidence type="ECO:0000259" key="7">
    <source>
        <dbReference type="PROSITE" id="PS50280"/>
    </source>
</evidence>
<feature type="domain" description="SET" evidence="7">
    <location>
        <begin position="1"/>
        <end position="270"/>
    </location>
</feature>
<evidence type="ECO:0000313" key="10">
    <source>
        <dbReference type="Proteomes" id="UP000242913"/>
    </source>
</evidence>
<dbReference type="InterPro" id="IPR046341">
    <property type="entry name" value="SET_dom_sf"/>
</dbReference>
<keyword evidence="2" id="KW-0489">Methyltransferase</keyword>
<dbReference type="PANTHER" id="PTHR46024">
    <property type="entry name" value="HISTONE-LYSINE N-METHYLTRANSFERASE EGGLESS"/>
    <property type="match status" value="1"/>
</dbReference>
<dbReference type="PANTHER" id="PTHR46024:SF1">
    <property type="entry name" value="HISTONE-LYSINE N-METHYLTRANSFERASE EGGLESS"/>
    <property type="match status" value="1"/>
</dbReference>
<dbReference type="PROSITE" id="PS50868">
    <property type="entry name" value="POST_SET"/>
    <property type="match status" value="1"/>
</dbReference>
<proteinExistence type="predicted"/>
<dbReference type="GO" id="GO:0070828">
    <property type="term" value="P:heterochromatin organization"/>
    <property type="evidence" value="ECO:0007669"/>
    <property type="project" value="TreeGrafter"/>
</dbReference>
<dbReference type="Gene3D" id="2.170.270.10">
    <property type="entry name" value="SET domain"/>
    <property type="match status" value="2"/>
</dbReference>
<dbReference type="GO" id="GO:0032259">
    <property type="term" value="P:methylation"/>
    <property type="evidence" value="ECO:0007669"/>
    <property type="project" value="UniProtKB-KW"/>
</dbReference>
<feature type="compositionally biased region" description="Basic residues" evidence="6">
    <location>
        <begin position="123"/>
        <end position="132"/>
    </location>
</feature>
<evidence type="ECO:0000256" key="1">
    <source>
        <dbReference type="ARBA" id="ARBA00004123"/>
    </source>
</evidence>
<gene>
    <name evidence="9" type="ORF">X798_03505</name>
</gene>
<dbReference type="Pfam" id="PF00856">
    <property type="entry name" value="SET"/>
    <property type="match status" value="1"/>
</dbReference>
<dbReference type="GO" id="GO:0005634">
    <property type="term" value="C:nucleus"/>
    <property type="evidence" value="ECO:0007669"/>
    <property type="project" value="UniProtKB-SubCell"/>
</dbReference>
<evidence type="ECO:0000259" key="8">
    <source>
        <dbReference type="PROSITE" id="PS50868"/>
    </source>
</evidence>
<dbReference type="OrthoDB" id="5792673at2759"/>
<dbReference type="SUPFAM" id="SSF82199">
    <property type="entry name" value="SET domain"/>
    <property type="match status" value="1"/>
</dbReference>
<feature type="domain" description="Post-SET" evidence="8">
    <location>
        <begin position="279"/>
        <end position="295"/>
    </location>
</feature>
<evidence type="ECO:0000256" key="2">
    <source>
        <dbReference type="ARBA" id="ARBA00022603"/>
    </source>
</evidence>
<dbReference type="SMART" id="SM00317">
    <property type="entry name" value="SET"/>
    <property type="match status" value="1"/>
</dbReference>
<evidence type="ECO:0000256" key="4">
    <source>
        <dbReference type="ARBA" id="ARBA00022691"/>
    </source>
</evidence>
<dbReference type="GO" id="GO:0046974">
    <property type="term" value="F:histone H3K9 methyltransferase activity"/>
    <property type="evidence" value="ECO:0007669"/>
    <property type="project" value="TreeGrafter"/>
</dbReference>
<evidence type="ECO:0000313" key="9">
    <source>
        <dbReference type="EMBL" id="OZC09547.1"/>
    </source>
</evidence>
<evidence type="ECO:0000256" key="3">
    <source>
        <dbReference type="ARBA" id="ARBA00022679"/>
    </source>
</evidence>
<dbReference type="InterPro" id="IPR003616">
    <property type="entry name" value="Post-SET_dom"/>
</dbReference>
<name>A0A238BW49_9BILA</name>